<sequence>MKSSIFLISACMLALGGCATTASVNENTTANTTQQLGMTALKIAVNAECINKINSIPAWQVASKLMTENQRQNTQTEICGCVSEKAPYSVTAVDLATATFDPNARASVVQQVVSNTVTSCINETFGKK</sequence>
<dbReference type="GeneID" id="45233672"/>
<evidence type="ECO:0008006" key="4">
    <source>
        <dbReference type="Google" id="ProtNLM"/>
    </source>
</evidence>
<gene>
    <name evidence="2" type="ordered locus">ACIAD1247</name>
</gene>
<feature type="chain" id="PRO_5004273297" description="Lipoprotein" evidence="1">
    <location>
        <begin position="23"/>
        <end position="128"/>
    </location>
</feature>
<keyword evidence="1" id="KW-0732">Signal</keyword>
<dbReference type="AlphaFoldDB" id="Q6FCT8"/>
<name>Q6FCT8_ACIAD</name>
<dbReference type="OrthoDB" id="8607029at2"/>
<dbReference type="RefSeq" id="WP_004925990.1">
    <property type="nucleotide sequence ID" value="NC_005966.1"/>
</dbReference>
<reference evidence="2 3" key="1">
    <citation type="journal article" date="2004" name="Nucleic Acids Res.">
        <title>Unique features revealed by the genome sequence of Acinetobacter sp. ADP1, a versatile and naturally transformation competent bacterium.</title>
        <authorList>
            <person name="Barbe V."/>
            <person name="Vallenet D."/>
            <person name="Fonknechten N."/>
            <person name="Kreimeyer A."/>
            <person name="Oztas S."/>
            <person name="Labarre L."/>
            <person name="Cruveiller S."/>
            <person name="Robert C."/>
            <person name="Duprat S."/>
            <person name="Wincker P."/>
            <person name="Ornston L.N."/>
            <person name="Weissenbach J."/>
            <person name="Marliere P."/>
            <person name="Cohen G.N."/>
            <person name="Medigue C."/>
        </authorList>
    </citation>
    <scope>NUCLEOTIDE SEQUENCE [LARGE SCALE GENOMIC DNA]</scope>
    <source>
        <strain evidence="3">ATCC 33305 / BD413 / ADP1</strain>
    </source>
</reference>
<accession>Q6FCT8</accession>
<evidence type="ECO:0000313" key="3">
    <source>
        <dbReference type="Proteomes" id="UP000000430"/>
    </source>
</evidence>
<dbReference type="Proteomes" id="UP000000430">
    <property type="component" value="Chromosome"/>
</dbReference>
<protein>
    <recommendedName>
        <fullName evidence="4">Lipoprotein</fullName>
    </recommendedName>
</protein>
<dbReference type="EMBL" id="CR543861">
    <property type="protein sequence ID" value="CAG68121.1"/>
    <property type="molecule type" value="Genomic_DNA"/>
</dbReference>
<feature type="signal peptide" evidence="1">
    <location>
        <begin position="1"/>
        <end position="22"/>
    </location>
</feature>
<dbReference type="KEGG" id="aci:ACIAD1247"/>
<evidence type="ECO:0000313" key="2">
    <source>
        <dbReference type="EMBL" id="CAG68121.1"/>
    </source>
</evidence>
<dbReference type="eggNOG" id="ENOG503346E">
    <property type="taxonomic scope" value="Bacteria"/>
</dbReference>
<evidence type="ECO:0000256" key="1">
    <source>
        <dbReference type="SAM" id="SignalP"/>
    </source>
</evidence>
<proteinExistence type="predicted"/>
<dbReference type="STRING" id="202950.GCA_001485005_01014"/>
<dbReference type="HOGENOM" id="CLU_136024_0_0_6"/>
<dbReference type="BioCyc" id="ASP62977:ACIAD_RS05740-MONOMER"/>
<organism evidence="2 3">
    <name type="scientific">Acinetobacter baylyi (strain ATCC 33305 / BD413 / ADP1)</name>
    <dbReference type="NCBI Taxonomy" id="62977"/>
    <lineage>
        <taxon>Bacteria</taxon>
        <taxon>Pseudomonadati</taxon>
        <taxon>Pseudomonadota</taxon>
        <taxon>Gammaproteobacteria</taxon>
        <taxon>Moraxellales</taxon>
        <taxon>Moraxellaceae</taxon>
        <taxon>Acinetobacter</taxon>
    </lineage>
</organism>
<dbReference type="PROSITE" id="PS51257">
    <property type="entry name" value="PROKAR_LIPOPROTEIN"/>
    <property type="match status" value="1"/>
</dbReference>